<keyword evidence="7" id="KW-1185">Reference proteome</keyword>
<feature type="domain" description="EGF-like" evidence="4">
    <location>
        <begin position="200"/>
        <end position="232"/>
    </location>
</feature>
<comment type="caution">
    <text evidence="3">Lacks conserved residue(s) required for the propagation of feature annotation.</text>
</comment>
<evidence type="ECO:0000259" key="5">
    <source>
        <dbReference type="PROSITE" id="PS50948"/>
    </source>
</evidence>
<dbReference type="Gene3D" id="3.50.4.10">
    <property type="entry name" value="Hepatocyte Growth Factor"/>
    <property type="match status" value="2"/>
</dbReference>
<evidence type="ECO:0000313" key="6">
    <source>
        <dbReference type="EMBL" id="CAL4152853.1"/>
    </source>
</evidence>
<proteinExistence type="predicted"/>
<dbReference type="SUPFAM" id="SSF57414">
    <property type="entry name" value="Hairpin loop containing domain-like"/>
    <property type="match status" value="2"/>
</dbReference>
<accession>A0AAV2RZ98</accession>
<dbReference type="AlphaFoldDB" id="A0AAV2RZ98"/>
<dbReference type="PANTHER" id="PTHR14949:SF57">
    <property type="entry name" value="EGF-LIKE DOMAIN-CONTAINING PROTEIN"/>
    <property type="match status" value="1"/>
</dbReference>
<sequence>KKWSDIRNACIKGNNNNDFPGMTIDECKEKCVNEESYSCQSIEYNPRYKGCYLSAAMSSSSDFNVPCYVRGWLYMEILKDPCETDKDWSDIRNACIRGNNNQDFKGVSIDVCKEKCFNEDSFNCQSIEYRSRDQWCFLGEATSKSSDYYVPCYVDGWIYTERLREGCVIAVCDPECLNNGRCVGPDECRCQKGWKGNNCETFTCEHECLNNGACTGPDICDCQTGWNGDRCETAVCEHKCLNNGTCIAPIYVTALKDGKGTNVKLCVLIVVAKLEGWVQK</sequence>
<dbReference type="PROSITE" id="PS01186">
    <property type="entry name" value="EGF_2"/>
    <property type="match status" value="1"/>
</dbReference>
<dbReference type="GO" id="GO:0005576">
    <property type="term" value="C:extracellular region"/>
    <property type="evidence" value="ECO:0007669"/>
    <property type="project" value="TreeGrafter"/>
</dbReference>
<dbReference type="InterPro" id="IPR050969">
    <property type="entry name" value="Dev_Signal_Modulators"/>
</dbReference>
<organism evidence="6 7">
    <name type="scientific">Meganyctiphanes norvegica</name>
    <name type="common">Northern krill</name>
    <name type="synonym">Thysanopoda norvegica</name>
    <dbReference type="NCBI Taxonomy" id="48144"/>
    <lineage>
        <taxon>Eukaryota</taxon>
        <taxon>Metazoa</taxon>
        <taxon>Ecdysozoa</taxon>
        <taxon>Arthropoda</taxon>
        <taxon>Crustacea</taxon>
        <taxon>Multicrustacea</taxon>
        <taxon>Malacostraca</taxon>
        <taxon>Eumalacostraca</taxon>
        <taxon>Eucarida</taxon>
        <taxon>Euphausiacea</taxon>
        <taxon>Euphausiidae</taxon>
        <taxon>Meganyctiphanes</taxon>
    </lineage>
</organism>
<evidence type="ECO:0000259" key="4">
    <source>
        <dbReference type="PROSITE" id="PS50026"/>
    </source>
</evidence>
<evidence type="ECO:0000313" key="7">
    <source>
        <dbReference type="Proteomes" id="UP001497623"/>
    </source>
</evidence>
<feature type="domain" description="Apple" evidence="5">
    <location>
        <begin position="82"/>
        <end position="152"/>
    </location>
</feature>
<dbReference type="Gene3D" id="2.10.25.10">
    <property type="entry name" value="Laminin"/>
    <property type="match status" value="2"/>
</dbReference>
<feature type="disulfide bond" evidence="3">
    <location>
        <begin position="204"/>
        <end position="214"/>
    </location>
</feature>
<protein>
    <submittedName>
        <fullName evidence="6">Uncharacterized protein</fullName>
    </submittedName>
</protein>
<dbReference type="PROSITE" id="PS00022">
    <property type="entry name" value="EGF_1"/>
    <property type="match status" value="1"/>
</dbReference>
<dbReference type="Pfam" id="PF00024">
    <property type="entry name" value="PAN_1"/>
    <property type="match status" value="2"/>
</dbReference>
<dbReference type="GO" id="GO:0005102">
    <property type="term" value="F:signaling receptor binding"/>
    <property type="evidence" value="ECO:0007669"/>
    <property type="project" value="TreeGrafter"/>
</dbReference>
<reference evidence="6 7" key="1">
    <citation type="submission" date="2024-05" db="EMBL/GenBank/DDBJ databases">
        <authorList>
            <person name="Wallberg A."/>
        </authorList>
    </citation>
    <scope>NUCLEOTIDE SEQUENCE [LARGE SCALE GENOMIC DNA]</scope>
</reference>
<dbReference type="SMART" id="SM00181">
    <property type="entry name" value="EGF"/>
    <property type="match status" value="2"/>
</dbReference>
<evidence type="ECO:0000256" key="1">
    <source>
        <dbReference type="ARBA" id="ARBA00022729"/>
    </source>
</evidence>
<feature type="non-terminal residue" evidence="6">
    <location>
        <position position="1"/>
    </location>
</feature>
<dbReference type="PROSITE" id="PS50948">
    <property type="entry name" value="PAN"/>
    <property type="match status" value="2"/>
</dbReference>
<dbReference type="GO" id="GO:0009986">
    <property type="term" value="C:cell surface"/>
    <property type="evidence" value="ECO:0007669"/>
    <property type="project" value="TreeGrafter"/>
</dbReference>
<dbReference type="EMBL" id="CAXKWB010039285">
    <property type="protein sequence ID" value="CAL4152853.1"/>
    <property type="molecule type" value="Genomic_DNA"/>
</dbReference>
<dbReference type="PROSITE" id="PS50026">
    <property type="entry name" value="EGF_3"/>
    <property type="match status" value="1"/>
</dbReference>
<dbReference type="PANTHER" id="PTHR14949">
    <property type="entry name" value="EGF-LIKE-DOMAIN, MULTIPLE 7, 8"/>
    <property type="match status" value="1"/>
</dbReference>
<comment type="caution">
    <text evidence="6">The sequence shown here is derived from an EMBL/GenBank/DDBJ whole genome shotgun (WGS) entry which is preliminary data.</text>
</comment>
<name>A0AAV2RZ98_MEGNR</name>
<evidence type="ECO:0000256" key="2">
    <source>
        <dbReference type="ARBA" id="ARBA00023157"/>
    </source>
</evidence>
<evidence type="ECO:0000256" key="3">
    <source>
        <dbReference type="PROSITE-ProRule" id="PRU00076"/>
    </source>
</evidence>
<feature type="domain" description="Apple" evidence="5">
    <location>
        <begin position="1"/>
        <end position="67"/>
    </location>
</feature>
<keyword evidence="1" id="KW-0732">Signal</keyword>
<keyword evidence="2 3" id="KW-1015">Disulfide bond</keyword>
<keyword evidence="3" id="KW-0245">EGF-like domain</keyword>
<dbReference type="Proteomes" id="UP001497623">
    <property type="component" value="Unassembled WGS sequence"/>
</dbReference>
<feature type="disulfide bond" evidence="3">
    <location>
        <begin position="222"/>
        <end position="231"/>
    </location>
</feature>
<gene>
    <name evidence="6" type="ORF">MNOR_LOCUS31097</name>
</gene>
<dbReference type="InterPro" id="IPR000742">
    <property type="entry name" value="EGF"/>
</dbReference>
<dbReference type="InterPro" id="IPR003609">
    <property type="entry name" value="Pan_app"/>
</dbReference>